<protein>
    <recommendedName>
        <fullName evidence="2">F-box domain-containing protein</fullName>
    </recommendedName>
</protein>
<proteinExistence type="predicted"/>
<dbReference type="Proteomes" id="UP001141806">
    <property type="component" value="Unassembled WGS sequence"/>
</dbReference>
<accession>A0A9Q0H3Q0</accession>
<keyword evidence="1" id="KW-0812">Transmembrane</keyword>
<feature type="transmembrane region" description="Helical" evidence="1">
    <location>
        <begin position="199"/>
        <end position="217"/>
    </location>
</feature>
<dbReference type="CDD" id="cd09917">
    <property type="entry name" value="F-box_SF"/>
    <property type="match status" value="1"/>
</dbReference>
<gene>
    <name evidence="3" type="ORF">NE237_013342</name>
</gene>
<dbReference type="EMBL" id="JAMYWD010000011">
    <property type="protein sequence ID" value="KAJ4956559.1"/>
    <property type="molecule type" value="Genomic_DNA"/>
</dbReference>
<comment type="caution">
    <text evidence="3">The sequence shown here is derived from an EMBL/GenBank/DDBJ whole genome shotgun (WGS) entry which is preliminary data.</text>
</comment>
<dbReference type="AlphaFoldDB" id="A0A9Q0H3Q0"/>
<evidence type="ECO:0000313" key="4">
    <source>
        <dbReference type="Proteomes" id="UP001141806"/>
    </source>
</evidence>
<keyword evidence="1" id="KW-1133">Transmembrane helix</keyword>
<organism evidence="3 4">
    <name type="scientific">Protea cynaroides</name>
    <dbReference type="NCBI Taxonomy" id="273540"/>
    <lineage>
        <taxon>Eukaryota</taxon>
        <taxon>Viridiplantae</taxon>
        <taxon>Streptophyta</taxon>
        <taxon>Embryophyta</taxon>
        <taxon>Tracheophyta</taxon>
        <taxon>Spermatophyta</taxon>
        <taxon>Magnoliopsida</taxon>
        <taxon>Proteales</taxon>
        <taxon>Proteaceae</taxon>
        <taxon>Protea</taxon>
    </lineage>
</organism>
<evidence type="ECO:0000259" key="2">
    <source>
        <dbReference type="Pfam" id="PF12937"/>
    </source>
</evidence>
<dbReference type="PANTHER" id="PTHR33110">
    <property type="entry name" value="F-BOX/KELCH-REPEAT PROTEIN-RELATED"/>
    <property type="match status" value="1"/>
</dbReference>
<keyword evidence="1" id="KW-0472">Membrane</keyword>
<reference evidence="3" key="1">
    <citation type="journal article" date="2023" name="Plant J.">
        <title>The genome of the king protea, Protea cynaroides.</title>
        <authorList>
            <person name="Chang J."/>
            <person name="Duong T.A."/>
            <person name="Schoeman C."/>
            <person name="Ma X."/>
            <person name="Roodt D."/>
            <person name="Barker N."/>
            <person name="Li Z."/>
            <person name="Van de Peer Y."/>
            <person name="Mizrachi E."/>
        </authorList>
    </citation>
    <scope>NUCLEOTIDE SEQUENCE</scope>
    <source>
        <tissue evidence="3">Young leaves</tissue>
    </source>
</reference>
<dbReference type="InterPro" id="IPR001810">
    <property type="entry name" value="F-box_dom"/>
</dbReference>
<dbReference type="Pfam" id="PF12937">
    <property type="entry name" value="F-box-like"/>
    <property type="match status" value="1"/>
</dbReference>
<feature type="transmembrane region" description="Helical" evidence="1">
    <location>
        <begin position="302"/>
        <end position="322"/>
    </location>
</feature>
<sequence length="324" mass="36639">MSNWSDLPKELLVLVSKRLSYINDFVYFGAVCRSWQSVAADEKHNHPCQLPMLRTRQEMLFISKMASHRDEKQFIVKTTNFGYMDVVYYEDQYYALDSLVRFLLVNKIESKWVQNEGLKVENLGNTSLFVGDNSSFSFTVGIIIRSKEKEEQSNGDREALERVRSEISFCCQPRSVPILLVNTFGGGISPYFFQWNESFLLMGTQFAASVFLGTTLMHFLSNSSSTFENVTTKTYPFAFMLTSAGYLLTMFGDCVITFIVNASLRVDKIEVVEVEEGAAGKKMASVNVNPIFLRTSSFGDTLLLIFALYFHFVFEVIAVGVAGS</sequence>
<evidence type="ECO:0000313" key="3">
    <source>
        <dbReference type="EMBL" id="KAJ4956559.1"/>
    </source>
</evidence>
<name>A0A9Q0H3Q0_9MAGN</name>
<feature type="domain" description="F-box" evidence="2">
    <location>
        <begin position="4"/>
        <end position="42"/>
    </location>
</feature>
<dbReference type="Gene3D" id="1.20.1280.50">
    <property type="match status" value="1"/>
</dbReference>
<evidence type="ECO:0000256" key="1">
    <source>
        <dbReference type="SAM" id="Phobius"/>
    </source>
</evidence>
<keyword evidence="4" id="KW-1185">Reference proteome</keyword>
<dbReference type="SUPFAM" id="SSF81383">
    <property type="entry name" value="F-box domain"/>
    <property type="match status" value="1"/>
</dbReference>
<dbReference type="OrthoDB" id="642536at2759"/>
<dbReference type="InterPro" id="IPR036047">
    <property type="entry name" value="F-box-like_dom_sf"/>
</dbReference>
<feature type="transmembrane region" description="Helical" evidence="1">
    <location>
        <begin position="237"/>
        <end position="260"/>
    </location>
</feature>